<dbReference type="EMBL" id="MU001670">
    <property type="protein sequence ID" value="KAF2462351.1"/>
    <property type="molecule type" value="Genomic_DNA"/>
</dbReference>
<gene>
    <name evidence="1" type="ORF">BDY21DRAFT_331166</name>
</gene>
<evidence type="ECO:0000313" key="1">
    <source>
        <dbReference type="EMBL" id="KAF2462351.1"/>
    </source>
</evidence>
<keyword evidence="2" id="KW-1185">Reference proteome</keyword>
<evidence type="ECO:0000313" key="2">
    <source>
        <dbReference type="Proteomes" id="UP000799766"/>
    </source>
</evidence>
<organism evidence="1 2">
    <name type="scientific">Lineolata rhizophorae</name>
    <dbReference type="NCBI Taxonomy" id="578093"/>
    <lineage>
        <taxon>Eukaryota</taxon>
        <taxon>Fungi</taxon>
        <taxon>Dikarya</taxon>
        <taxon>Ascomycota</taxon>
        <taxon>Pezizomycotina</taxon>
        <taxon>Dothideomycetes</taxon>
        <taxon>Dothideomycetes incertae sedis</taxon>
        <taxon>Lineolatales</taxon>
        <taxon>Lineolataceae</taxon>
        <taxon>Lineolata</taxon>
    </lineage>
</organism>
<dbReference type="Proteomes" id="UP000799766">
    <property type="component" value="Unassembled WGS sequence"/>
</dbReference>
<protein>
    <submittedName>
        <fullName evidence="1">Uncharacterized protein</fullName>
    </submittedName>
</protein>
<name>A0A6A6PEG0_9PEZI</name>
<sequence>MDLVCEKVFCLYKVDDHILDPVICIISIGILEDAFKLEFELAEEIFKLRGDKHRNSILPLVYHGRPILGNSCNAARESGNTVVRNAWRHGRASSSREPDVYKTES</sequence>
<reference evidence="1" key="1">
    <citation type="journal article" date="2020" name="Stud. Mycol.">
        <title>101 Dothideomycetes genomes: a test case for predicting lifestyles and emergence of pathogens.</title>
        <authorList>
            <person name="Haridas S."/>
            <person name="Albert R."/>
            <person name="Binder M."/>
            <person name="Bloem J."/>
            <person name="Labutti K."/>
            <person name="Salamov A."/>
            <person name="Andreopoulos B."/>
            <person name="Baker S."/>
            <person name="Barry K."/>
            <person name="Bills G."/>
            <person name="Bluhm B."/>
            <person name="Cannon C."/>
            <person name="Castanera R."/>
            <person name="Culley D."/>
            <person name="Daum C."/>
            <person name="Ezra D."/>
            <person name="Gonzalez J."/>
            <person name="Henrissat B."/>
            <person name="Kuo A."/>
            <person name="Liang C."/>
            <person name="Lipzen A."/>
            <person name="Lutzoni F."/>
            <person name="Magnuson J."/>
            <person name="Mondo S."/>
            <person name="Nolan M."/>
            <person name="Ohm R."/>
            <person name="Pangilinan J."/>
            <person name="Park H.-J."/>
            <person name="Ramirez L."/>
            <person name="Alfaro M."/>
            <person name="Sun H."/>
            <person name="Tritt A."/>
            <person name="Yoshinaga Y."/>
            <person name="Zwiers L.-H."/>
            <person name="Turgeon B."/>
            <person name="Goodwin S."/>
            <person name="Spatafora J."/>
            <person name="Crous P."/>
            <person name="Grigoriev I."/>
        </authorList>
    </citation>
    <scope>NUCLEOTIDE SEQUENCE</scope>
    <source>
        <strain evidence="1">ATCC 16933</strain>
    </source>
</reference>
<accession>A0A6A6PEG0</accession>
<proteinExistence type="predicted"/>
<dbReference type="AlphaFoldDB" id="A0A6A6PEG0"/>